<evidence type="ECO:0000256" key="1">
    <source>
        <dbReference type="ARBA" id="ARBA00009013"/>
    </source>
</evidence>
<dbReference type="Gene3D" id="3.30.750.24">
    <property type="entry name" value="STAS domain"/>
    <property type="match status" value="1"/>
</dbReference>
<dbReference type="AlphaFoldDB" id="A0A4Q7M2A9"/>
<evidence type="ECO:0000313" key="5">
    <source>
        <dbReference type="Proteomes" id="UP000293852"/>
    </source>
</evidence>
<protein>
    <recommendedName>
        <fullName evidence="2">Anti-sigma factor antagonist</fullName>
    </recommendedName>
</protein>
<proteinExistence type="inferred from homology"/>
<reference evidence="4 5" key="1">
    <citation type="submission" date="2019-02" db="EMBL/GenBank/DDBJ databases">
        <title>Sequencing the genomes of 1000 actinobacteria strains.</title>
        <authorList>
            <person name="Klenk H.-P."/>
        </authorList>
    </citation>
    <scope>NUCLEOTIDE SEQUENCE [LARGE SCALE GENOMIC DNA]</scope>
    <source>
        <strain evidence="4 5">DSM 16932</strain>
    </source>
</reference>
<dbReference type="PANTHER" id="PTHR33495">
    <property type="entry name" value="ANTI-SIGMA FACTOR ANTAGONIST TM_1081-RELATED-RELATED"/>
    <property type="match status" value="1"/>
</dbReference>
<dbReference type="InterPro" id="IPR036513">
    <property type="entry name" value="STAS_dom_sf"/>
</dbReference>
<name>A0A4Q7M2A9_9MICO</name>
<evidence type="ECO:0000313" key="4">
    <source>
        <dbReference type="EMBL" id="RZS62005.1"/>
    </source>
</evidence>
<accession>A0A4Q7M2A9</accession>
<dbReference type="InterPro" id="IPR002645">
    <property type="entry name" value="STAS_dom"/>
</dbReference>
<dbReference type="GO" id="GO:0043856">
    <property type="term" value="F:anti-sigma factor antagonist activity"/>
    <property type="evidence" value="ECO:0007669"/>
    <property type="project" value="InterPro"/>
</dbReference>
<sequence>MNIDKTAVDGAAVVALAGRLDNAGSQVAREALITAIEPGGRLVIDMTACDYVASSGLRVLLIAAKQAAMAGCKAVLCGVQPAVWDVIVMTGFEDVLEAFGDRTQALAALTATGATP</sequence>
<dbReference type="NCBIfam" id="TIGR00377">
    <property type="entry name" value="ant_ant_sig"/>
    <property type="match status" value="1"/>
</dbReference>
<feature type="domain" description="STAS" evidence="3">
    <location>
        <begin position="1"/>
        <end position="109"/>
    </location>
</feature>
<dbReference type="SUPFAM" id="SSF52091">
    <property type="entry name" value="SpoIIaa-like"/>
    <property type="match status" value="1"/>
</dbReference>
<dbReference type="Proteomes" id="UP000293852">
    <property type="component" value="Unassembled WGS sequence"/>
</dbReference>
<dbReference type="Pfam" id="PF01740">
    <property type="entry name" value="STAS"/>
    <property type="match status" value="1"/>
</dbReference>
<dbReference type="InterPro" id="IPR003658">
    <property type="entry name" value="Anti-sigma_ant"/>
</dbReference>
<organism evidence="4 5">
    <name type="scientific">Xylanimonas ulmi</name>
    <dbReference type="NCBI Taxonomy" id="228973"/>
    <lineage>
        <taxon>Bacteria</taxon>
        <taxon>Bacillati</taxon>
        <taxon>Actinomycetota</taxon>
        <taxon>Actinomycetes</taxon>
        <taxon>Micrococcales</taxon>
        <taxon>Promicromonosporaceae</taxon>
        <taxon>Xylanimonas</taxon>
    </lineage>
</organism>
<evidence type="ECO:0000259" key="3">
    <source>
        <dbReference type="PROSITE" id="PS50801"/>
    </source>
</evidence>
<dbReference type="EMBL" id="SGWX01000001">
    <property type="protein sequence ID" value="RZS62005.1"/>
    <property type="molecule type" value="Genomic_DNA"/>
</dbReference>
<dbReference type="CDD" id="cd07043">
    <property type="entry name" value="STAS_anti-anti-sigma_factors"/>
    <property type="match status" value="1"/>
</dbReference>
<dbReference type="RefSeq" id="WP_165399910.1">
    <property type="nucleotide sequence ID" value="NZ_SGWX01000001.1"/>
</dbReference>
<gene>
    <name evidence="4" type="ORF">EV386_2322</name>
</gene>
<keyword evidence="5" id="KW-1185">Reference proteome</keyword>
<comment type="similarity">
    <text evidence="1 2">Belongs to the anti-sigma-factor antagonist family.</text>
</comment>
<comment type="caution">
    <text evidence="4">The sequence shown here is derived from an EMBL/GenBank/DDBJ whole genome shotgun (WGS) entry which is preliminary data.</text>
</comment>
<evidence type="ECO:0000256" key="2">
    <source>
        <dbReference type="RuleBase" id="RU003749"/>
    </source>
</evidence>
<dbReference type="PROSITE" id="PS50801">
    <property type="entry name" value="STAS"/>
    <property type="match status" value="1"/>
</dbReference>